<evidence type="ECO:0000313" key="1">
    <source>
        <dbReference type="EMBL" id="MDQ1123258.1"/>
    </source>
</evidence>
<organism evidence="1 2">
    <name type="scientific">Microbacterium trichothecenolyticum</name>
    <name type="common">Aureobacterium trichothecenolyticum</name>
    <dbReference type="NCBI Taxonomy" id="69370"/>
    <lineage>
        <taxon>Bacteria</taxon>
        <taxon>Bacillati</taxon>
        <taxon>Actinomycetota</taxon>
        <taxon>Actinomycetes</taxon>
        <taxon>Micrococcales</taxon>
        <taxon>Microbacteriaceae</taxon>
        <taxon>Microbacterium</taxon>
    </lineage>
</organism>
<dbReference type="Proteomes" id="UP001226691">
    <property type="component" value="Unassembled WGS sequence"/>
</dbReference>
<keyword evidence="2" id="KW-1185">Reference proteome</keyword>
<proteinExistence type="predicted"/>
<evidence type="ECO:0000313" key="2">
    <source>
        <dbReference type="Proteomes" id="UP001226691"/>
    </source>
</evidence>
<gene>
    <name evidence="1" type="ORF">QE412_001831</name>
</gene>
<sequence>MTTTNTAPPGYWHGDCVDEGRGVRVVEAMRGHSRDETPIHRRMPSPMTMVHLEEVTA</sequence>
<name>A0ABU0TUC0_MICTR</name>
<protein>
    <submittedName>
        <fullName evidence="1">Uncharacterized protein</fullName>
    </submittedName>
</protein>
<comment type="caution">
    <text evidence="1">The sequence shown here is derived from an EMBL/GenBank/DDBJ whole genome shotgun (WGS) entry which is preliminary data.</text>
</comment>
<dbReference type="EMBL" id="JAUTBF010000001">
    <property type="protein sequence ID" value="MDQ1123258.1"/>
    <property type="molecule type" value="Genomic_DNA"/>
</dbReference>
<dbReference type="RefSeq" id="WP_307482579.1">
    <property type="nucleotide sequence ID" value="NZ_JAUTBF010000001.1"/>
</dbReference>
<accession>A0ABU0TUC0</accession>
<reference evidence="1 2" key="1">
    <citation type="submission" date="2023-07" db="EMBL/GenBank/DDBJ databases">
        <title>Functional and genomic diversity of the sorghum phyllosphere microbiome.</title>
        <authorList>
            <person name="Shade A."/>
        </authorList>
    </citation>
    <scope>NUCLEOTIDE SEQUENCE [LARGE SCALE GENOMIC DNA]</scope>
    <source>
        <strain evidence="1 2">SORGH_AS_1207</strain>
    </source>
</reference>